<dbReference type="Gene3D" id="3.90.550.10">
    <property type="entry name" value="Spore Coat Polysaccharide Biosynthesis Protein SpsA, Chain A"/>
    <property type="match status" value="1"/>
</dbReference>
<dbReference type="STRING" id="1908258.BKK48_09635"/>
<reference evidence="2 3" key="1">
    <citation type="submission" date="2016-10" db="EMBL/GenBank/DDBJ databases">
        <title>Rodentibacter gen. nov. and new species.</title>
        <authorList>
            <person name="Christensen H."/>
        </authorList>
    </citation>
    <scope>NUCLEOTIDE SEQUENCE [LARGE SCALE GENOMIC DNA]</scope>
    <source>
        <strain evidence="2 3">Ac69</strain>
    </source>
</reference>
<gene>
    <name evidence="2" type="ORF">BKK48_09635</name>
</gene>
<dbReference type="AlphaFoldDB" id="A0A1V3I7S2"/>
<dbReference type="PANTHER" id="PTHR22916">
    <property type="entry name" value="GLYCOSYLTRANSFERASE"/>
    <property type="match status" value="1"/>
</dbReference>
<dbReference type="Pfam" id="PF00535">
    <property type="entry name" value="Glycos_transf_2"/>
    <property type="match status" value="1"/>
</dbReference>
<sequence length="251" mass="29390">MNNNPLISIIMPMYNAELYIEEAIRSCLNQTYQNIELLVIDDGSKDDSIKIVEKISEQDTRVKLFFTPYNQGPAMARNIGLENSSGEYITFLDSDDFIESNKLEKQIAFMLKNNVSMTHGNYYFCDLDGNKIKSITTSKKINYKILLRSNQFKIMTVLIKKEEISNLRFPKIKHEDYAFFLDCLKCIEYSYLYDDGFTSNVRIGKVSVSSNKIKSAIWTFRLYFFQENLGLLKSLYYFCYYAYNGLLKHKR</sequence>
<dbReference type="EMBL" id="MLHH01000030">
    <property type="protein sequence ID" value="OOF35585.1"/>
    <property type="molecule type" value="Genomic_DNA"/>
</dbReference>
<dbReference type="CDD" id="cd00761">
    <property type="entry name" value="Glyco_tranf_GTA_type"/>
    <property type="match status" value="1"/>
</dbReference>
<protein>
    <submittedName>
        <fullName evidence="2">Glycosyl transferase family A</fullName>
    </submittedName>
</protein>
<proteinExistence type="predicted"/>
<name>A0A1V3I7S2_9PAST</name>
<organism evidence="2 3">
    <name type="scientific">Rodentibacter heidelbergensis</name>
    <dbReference type="NCBI Taxonomy" id="1908258"/>
    <lineage>
        <taxon>Bacteria</taxon>
        <taxon>Pseudomonadati</taxon>
        <taxon>Pseudomonadota</taxon>
        <taxon>Gammaproteobacteria</taxon>
        <taxon>Pasteurellales</taxon>
        <taxon>Pasteurellaceae</taxon>
        <taxon>Rodentibacter</taxon>
    </lineage>
</organism>
<dbReference type="Proteomes" id="UP000189437">
    <property type="component" value="Unassembled WGS sequence"/>
</dbReference>
<comment type="caution">
    <text evidence="2">The sequence shown here is derived from an EMBL/GenBank/DDBJ whole genome shotgun (WGS) entry which is preliminary data.</text>
</comment>
<dbReference type="RefSeq" id="WP_208604189.1">
    <property type="nucleotide sequence ID" value="NZ_MLHH01000030.1"/>
</dbReference>
<evidence type="ECO:0000313" key="2">
    <source>
        <dbReference type="EMBL" id="OOF35585.1"/>
    </source>
</evidence>
<accession>A0A1V3I7S2</accession>
<dbReference type="PANTHER" id="PTHR22916:SF3">
    <property type="entry name" value="UDP-GLCNAC:BETAGAL BETA-1,3-N-ACETYLGLUCOSAMINYLTRANSFERASE-LIKE PROTEIN 1"/>
    <property type="match status" value="1"/>
</dbReference>
<dbReference type="SUPFAM" id="SSF53448">
    <property type="entry name" value="Nucleotide-diphospho-sugar transferases"/>
    <property type="match status" value="1"/>
</dbReference>
<feature type="domain" description="Glycosyltransferase 2-like" evidence="1">
    <location>
        <begin position="8"/>
        <end position="152"/>
    </location>
</feature>
<evidence type="ECO:0000259" key="1">
    <source>
        <dbReference type="Pfam" id="PF00535"/>
    </source>
</evidence>
<dbReference type="GO" id="GO:0016758">
    <property type="term" value="F:hexosyltransferase activity"/>
    <property type="evidence" value="ECO:0007669"/>
    <property type="project" value="UniProtKB-ARBA"/>
</dbReference>
<keyword evidence="3" id="KW-1185">Reference proteome</keyword>
<dbReference type="InterPro" id="IPR029044">
    <property type="entry name" value="Nucleotide-diphossugar_trans"/>
</dbReference>
<evidence type="ECO:0000313" key="3">
    <source>
        <dbReference type="Proteomes" id="UP000189437"/>
    </source>
</evidence>
<keyword evidence="2" id="KW-0808">Transferase</keyword>
<dbReference type="InterPro" id="IPR001173">
    <property type="entry name" value="Glyco_trans_2-like"/>
</dbReference>